<gene>
    <name evidence="2" type="primary">ga21925</name>
    <name evidence="2" type="ORF">PR202_ga21925</name>
</gene>
<reference evidence="2" key="1">
    <citation type="journal article" date="2018" name="DNA Res.">
        <title>Multiple hybrid de novo genome assembly of finger millet, an orphan allotetraploid crop.</title>
        <authorList>
            <person name="Hatakeyama M."/>
            <person name="Aluri S."/>
            <person name="Balachadran M.T."/>
            <person name="Sivarajan S.R."/>
            <person name="Patrignani A."/>
            <person name="Gruter S."/>
            <person name="Poveda L."/>
            <person name="Shimizu-Inatsugi R."/>
            <person name="Baeten J."/>
            <person name="Francoijs K.J."/>
            <person name="Nataraja K.N."/>
            <person name="Reddy Y.A.N."/>
            <person name="Phadnis S."/>
            <person name="Ravikumar R.L."/>
            <person name="Schlapbach R."/>
            <person name="Sreeman S.M."/>
            <person name="Shimizu K.K."/>
        </authorList>
    </citation>
    <scope>NUCLEOTIDE SEQUENCE</scope>
</reference>
<feature type="region of interest" description="Disordered" evidence="1">
    <location>
        <begin position="125"/>
        <end position="157"/>
    </location>
</feature>
<reference evidence="2" key="2">
    <citation type="submission" date="2021-12" db="EMBL/GenBank/DDBJ databases">
        <title>Resequencing data analysis of finger millet.</title>
        <authorList>
            <person name="Hatakeyama M."/>
            <person name="Aluri S."/>
            <person name="Balachadran M.T."/>
            <person name="Sivarajan S.R."/>
            <person name="Poveda L."/>
            <person name="Shimizu-Inatsugi R."/>
            <person name="Schlapbach R."/>
            <person name="Sreeman S.M."/>
            <person name="Shimizu K.K."/>
        </authorList>
    </citation>
    <scope>NUCLEOTIDE SEQUENCE</scope>
</reference>
<dbReference type="AlphaFoldDB" id="A0AAV5D0A3"/>
<dbReference type="Proteomes" id="UP001054889">
    <property type="component" value="Unassembled WGS sequence"/>
</dbReference>
<evidence type="ECO:0008006" key="4">
    <source>
        <dbReference type="Google" id="ProtNLM"/>
    </source>
</evidence>
<evidence type="ECO:0000256" key="1">
    <source>
        <dbReference type="SAM" id="MobiDB-lite"/>
    </source>
</evidence>
<feature type="compositionally biased region" description="Basic and acidic residues" evidence="1">
    <location>
        <begin position="30"/>
        <end position="42"/>
    </location>
</feature>
<comment type="caution">
    <text evidence="2">The sequence shown here is derived from an EMBL/GenBank/DDBJ whole genome shotgun (WGS) entry which is preliminary data.</text>
</comment>
<evidence type="ECO:0000313" key="2">
    <source>
        <dbReference type="EMBL" id="GJN04379.1"/>
    </source>
</evidence>
<name>A0AAV5D0A3_ELECO</name>
<keyword evidence="3" id="KW-1185">Reference proteome</keyword>
<proteinExistence type="predicted"/>
<feature type="compositionally biased region" description="Basic and acidic residues" evidence="1">
    <location>
        <begin position="125"/>
        <end position="136"/>
    </location>
</feature>
<feature type="region of interest" description="Disordered" evidence="1">
    <location>
        <begin position="26"/>
        <end position="52"/>
    </location>
</feature>
<accession>A0AAV5D0A3</accession>
<organism evidence="2 3">
    <name type="scientific">Eleusine coracana subsp. coracana</name>
    <dbReference type="NCBI Taxonomy" id="191504"/>
    <lineage>
        <taxon>Eukaryota</taxon>
        <taxon>Viridiplantae</taxon>
        <taxon>Streptophyta</taxon>
        <taxon>Embryophyta</taxon>
        <taxon>Tracheophyta</taxon>
        <taxon>Spermatophyta</taxon>
        <taxon>Magnoliopsida</taxon>
        <taxon>Liliopsida</taxon>
        <taxon>Poales</taxon>
        <taxon>Poaceae</taxon>
        <taxon>PACMAD clade</taxon>
        <taxon>Chloridoideae</taxon>
        <taxon>Cynodonteae</taxon>
        <taxon>Eleusininae</taxon>
        <taxon>Eleusine</taxon>
    </lineage>
</organism>
<sequence length="166" mass="18480">MLSLLTSFKYQVQLGPSEKPISKFFTKKSTVHDQPVKPEKSSQELTETDAPISAKVECDESVEYQSGQIKQQQPGDKHTTWNAVKDEPVTSERQVLEKPQRVKHDDAILADANVASAKRKIENTEVNLDTKMENRGRSPSLPMKKAKGSKAASDGQASLFSYFAKK</sequence>
<dbReference type="EMBL" id="BQKI01000011">
    <property type="protein sequence ID" value="GJN04379.1"/>
    <property type="molecule type" value="Genomic_DNA"/>
</dbReference>
<protein>
    <recommendedName>
        <fullName evidence="4">DNA polymerase delta subunit 3</fullName>
    </recommendedName>
</protein>
<evidence type="ECO:0000313" key="3">
    <source>
        <dbReference type="Proteomes" id="UP001054889"/>
    </source>
</evidence>